<dbReference type="EMBL" id="OU898276">
    <property type="protein sequence ID" value="CAG9826853.1"/>
    <property type="molecule type" value="Genomic_DNA"/>
</dbReference>
<evidence type="ECO:0000256" key="7">
    <source>
        <dbReference type="SAM" id="SignalP"/>
    </source>
</evidence>
<evidence type="ECO:0000259" key="8">
    <source>
        <dbReference type="PROSITE" id="PS50240"/>
    </source>
</evidence>
<evidence type="ECO:0000256" key="2">
    <source>
        <dbReference type="ARBA" id="ARBA00022525"/>
    </source>
</evidence>
<keyword evidence="2" id="KW-0964">Secreted</keyword>
<reference evidence="9" key="1">
    <citation type="submission" date="2022-01" db="EMBL/GenBank/DDBJ databases">
        <authorList>
            <person name="King R."/>
        </authorList>
    </citation>
    <scope>NUCLEOTIDE SEQUENCE</scope>
</reference>
<comment type="similarity">
    <text evidence="4">Belongs to the peptidase S1 family. CLIP subfamily.</text>
</comment>
<dbReference type="PRINTS" id="PR00722">
    <property type="entry name" value="CHYMOTRYPSIN"/>
</dbReference>
<evidence type="ECO:0000313" key="10">
    <source>
        <dbReference type="Proteomes" id="UP001153709"/>
    </source>
</evidence>
<gene>
    <name evidence="9" type="ORF">DIABBA_LOCUS933</name>
</gene>
<evidence type="ECO:0000256" key="3">
    <source>
        <dbReference type="ARBA" id="ARBA00023157"/>
    </source>
</evidence>
<dbReference type="InterPro" id="IPR051487">
    <property type="entry name" value="Ser/Thr_Proteases_Immune/Dev"/>
</dbReference>
<dbReference type="PROSITE" id="PS00134">
    <property type="entry name" value="TRYPSIN_HIS"/>
    <property type="match status" value="1"/>
</dbReference>
<dbReference type="Gene3D" id="2.40.10.10">
    <property type="entry name" value="Trypsin-like serine proteases"/>
    <property type="match status" value="1"/>
</dbReference>
<sequence>MISIRFTQGVILYALGLLLTDFTLNVGVASMNTEPDSNLRCGQRNKRGAGNQFSGAQDGQAQFGEFPWMLAIMKNLPGKDLSYKCGGSLINPNVALTAAHCVTDNNTDIQYSVRAGLWDMDLLVEILPHEDREVKKIIVHPDFIPQALYNDIALLILKTPLTLAEHIRTVCLPPQDFPLDSSMGRAFVSGWGKTKFNNEILDSATILKKTDVPIVDKEKCEENLKKTRLGPNYRMHDSFICAGGEANKDACKGDGGSPLVLPVGEDNATYFQAGIVAWGIGCWEESHPGVYVNVGKFRNWIDEQMKNNNFDETTYQYQRKVELSN</sequence>
<dbReference type="InterPro" id="IPR043504">
    <property type="entry name" value="Peptidase_S1_PA_chymotrypsin"/>
</dbReference>
<dbReference type="PROSITE" id="PS50240">
    <property type="entry name" value="TRYPSIN_DOM"/>
    <property type="match status" value="1"/>
</dbReference>
<feature type="domain" description="Peptidase S1" evidence="8">
    <location>
        <begin position="53"/>
        <end position="306"/>
    </location>
</feature>
<feature type="signal peptide" evidence="7">
    <location>
        <begin position="1"/>
        <end position="30"/>
    </location>
</feature>
<accession>A0A9N9X6P2</accession>
<dbReference type="SMART" id="SM00020">
    <property type="entry name" value="Tryp_SPc"/>
    <property type="match status" value="1"/>
</dbReference>
<dbReference type="InterPro" id="IPR009003">
    <property type="entry name" value="Peptidase_S1_PA"/>
</dbReference>
<evidence type="ECO:0000256" key="6">
    <source>
        <dbReference type="ARBA" id="ARBA00076468"/>
    </source>
</evidence>
<dbReference type="SUPFAM" id="SSF50494">
    <property type="entry name" value="Trypsin-like serine proteases"/>
    <property type="match status" value="1"/>
</dbReference>
<feature type="chain" id="PRO_5040302718" description="Phenoloxidase-activating factor 2" evidence="7">
    <location>
        <begin position="31"/>
        <end position="325"/>
    </location>
</feature>
<dbReference type="CDD" id="cd00190">
    <property type="entry name" value="Tryp_SPc"/>
    <property type="match status" value="1"/>
</dbReference>
<name>A0A9N9X6P2_DIABA</name>
<dbReference type="FunFam" id="2.40.10.10:FF:000038">
    <property type="entry name" value="Serine protease"/>
    <property type="match status" value="1"/>
</dbReference>
<dbReference type="OrthoDB" id="6261922at2759"/>
<dbReference type="AlphaFoldDB" id="A0A9N9X6P2"/>
<comment type="subcellular location">
    <subcellularLocation>
        <location evidence="1">Secreted</location>
    </subcellularLocation>
</comment>
<organism evidence="9 10">
    <name type="scientific">Diabrotica balteata</name>
    <name type="common">Banded cucumber beetle</name>
    <dbReference type="NCBI Taxonomy" id="107213"/>
    <lineage>
        <taxon>Eukaryota</taxon>
        <taxon>Metazoa</taxon>
        <taxon>Ecdysozoa</taxon>
        <taxon>Arthropoda</taxon>
        <taxon>Hexapoda</taxon>
        <taxon>Insecta</taxon>
        <taxon>Pterygota</taxon>
        <taxon>Neoptera</taxon>
        <taxon>Endopterygota</taxon>
        <taxon>Coleoptera</taxon>
        <taxon>Polyphaga</taxon>
        <taxon>Cucujiformia</taxon>
        <taxon>Chrysomeloidea</taxon>
        <taxon>Chrysomelidae</taxon>
        <taxon>Galerucinae</taxon>
        <taxon>Diabroticina</taxon>
        <taxon>Diabroticites</taxon>
        <taxon>Diabrotica</taxon>
    </lineage>
</organism>
<keyword evidence="10" id="KW-1185">Reference proteome</keyword>
<dbReference type="GO" id="GO:0004252">
    <property type="term" value="F:serine-type endopeptidase activity"/>
    <property type="evidence" value="ECO:0007669"/>
    <property type="project" value="InterPro"/>
</dbReference>
<evidence type="ECO:0000313" key="9">
    <source>
        <dbReference type="EMBL" id="CAG9826853.1"/>
    </source>
</evidence>
<dbReference type="InterPro" id="IPR018114">
    <property type="entry name" value="TRYPSIN_HIS"/>
</dbReference>
<proteinExistence type="inferred from homology"/>
<dbReference type="GO" id="GO:0005576">
    <property type="term" value="C:extracellular region"/>
    <property type="evidence" value="ECO:0007669"/>
    <property type="project" value="UniProtKB-SubCell"/>
</dbReference>
<evidence type="ECO:0000256" key="1">
    <source>
        <dbReference type="ARBA" id="ARBA00004613"/>
    </source>
</evidence>
<evidence type="ECO:0000256" key="4">
    <source>
        <dbReference type="ARBA" id="ARBA00024195"/>
    </source>
</evidence>
<dbReference type="InterPro" id="IPR001314">
    <property type="entry name" value="Peptidase_S1A"/>
</dbReference>
<protein>
    <recommendedName>
        <fullName evidence="5">Phenoloxidase-activating factor 2</fullName>
    </recommendedName>
    <alternativeName>
        <fullName evidence="6">Prophenoloxidase-activating factor II</fullName>
    </alternativeName>
</protein>
<dbReference type="Pfam" id="PF00089">
    <property type="entry name" value="Trypsin"/>
    <property type="match status" value="1"/>
</dbReference>
<evidence type="ECO:0000256" key="5">
    <source>
        <dbReference type="ARBA" id="ARBA00068096"/>
    </source>
</evidence>
<keyword evidence="7" id="KW-0732">Signal</keyword>
<dbReference type="GO" id="GO:0006508">
    <property type="term" value="P:proteolysis"/>
    <property type="evidence" value="ECO:0007669"/>
    <property type="project" value="InterPro"/>
</dbReference>
<dbReference type="PANTHER" id="PTHR24256">
    <property type="entry name" value="TRYPTASE-RELATED"/>
    <property type="match status" value="1"/>
</dbReference>
<keyword evidence="3" id="KW-1015">Disulfide bond</keyword>
<dbReference type="Proteomes" id="UP001153709">
    <property type="component" value="Chromosome 1"/>
</dbReference>
<dbReference type="InterPro" id="IPR001254">
    <property type="entry name" value="Trypsin_dom"/>
</dbReference>